<dbReference type="PROSITE" id="PS50850">
    <property type="entry name" value="MFS"/>
    <property type="match status" value="1"/>
</dbReference>
<evidence type="ECO:0000256" key="5">
    <source>
        <dbReference type="SAM" id="Phobius"/>
    </source>
</evidence>
<dbReference type="Gene3D" id="1.20.1720.10">
    <property type="entry name" value="Multidrug resistance protein D"/>
    <property type="match status" value="1"/>
</dbReference>
<name>A0AAE0XBR3_9PEZI</name>
<comment type="subcellular location">
    <subcellularLocation>
        <location evidence="1">Membrane</location>
        <topology evidence="1">Multi-pass membrane protein</topology>
    </subcellularLocation>
</comment>
<sequence>MSRQKRKAEKRARRRYRFRIIFGLIMPFMLQALGTTIIASALPVIAADFNQIPQLKWIISSFNLAAASFLPLWAQAADLFGRHATLHAALLTVAVSSAICTAAPTLAFGVLLLGRALQGAGTAALDICVRTVLADRVSLADYAITWTVFAVFSAVGFIAVSVGGWVVGFGVYVGRRDVCVGLGGGGGLADGWGGVDGRVVVYEWAMVPGRAMARVFPAQRAMMPVGAAMFAVVYFIDLYFTLVLGKGPSEAGSSPALLPARVGNWRFYVRVFHQLVATADTSVPS</sequence>
<accession>A0AAE0XBR3</accession>
<dbReference type="Pfam" id="PF07690">
    <property type="entry name" value="MFS_1"/>
    <property type="match status" value="1"/>
</dbReference>
<evidence type="ECO:0000256" key="3">
    <source>
        <dbReference type="ARBA" id="ARBA00022989"/>
    </source>
</evidence>
<feature type="transmembrane region" description="Helical" evidence="5">
    <location>
        <begin position="143"/>
        <end position="167"/>
    </location>
</feature>
<protein>
    <submittedName>
        <fullName evidence="7">Major facilitator superfamily domain-containing protein</fullName>
    </submittedName>
</protein>
<reference evidence="7" key="2">
    <citation type="submission" date="2023-06" db="EMBL/GenBank/DDBJ databases">
        <authorList>
            <consortium name="Lawrence Berkeley National Laboratory"/>
            <person name="Haridas S."/>
            <person name="Hensen N."/>
            <person name="Bonometti L."/>
            <person name="Westerberg I."/>
            <person name="Brannstrom I.O."/>
            <person name="Guillou S."/>
            <person name="Cros-Aarteil S."/>
            <person name="Calhoun S."/>
            <person name="Kuo A."/>
            <person name="Mondo S."/>
            <person name="Pangilinan J."/>
            <person name="Riley R."/>
            <person name="Labutti K."/>
            <person name="Andreopoulos B."/>
            <person name="Lipzen A."/>
            <person name="Chen C."/>
            <person name="Yanf M."/>
            <person name="Daum C."/>
            <person name="Ng V."/>
            <person name="Clum A."/>
            <person name="Steindorff A."/>
            <person name="Ohm R."/>
            <person name="Martin F."/>
            <person name="Silar P."/>
            <person name="Natvig D."/>
            <person name="Lalanne C."/>
            <person name="Gautier V."/>
            <person name="Ament-Velasquez S.L."/>
            <person name="Kruys A."/>
            <person name="Hutchinson M.I."/>
            <person name="Powell A.J."/>
            <person name="Barry K."/>
            <person name="Miller A.N."/>
            <person name="Grigoriev I.V."/>
            <person name="Debuchy R."/>
            <person name="Gladieux P."/>
            <person name="Thoren M.H."/>
            <person name="Johannesson H."/>
        </authorList>
    </citation>
    <scope>NUCLEOTIDE SEQUENCE</scope>
    <source>
        <strain evidence="7">CBS 314.62</strain>
    </source>
</reference>
<feature type="domain" description="Major facilitator superfamily (MFS) profile" evidence="6">
    <location>
        <begin position="20"/>
        <end position="285"/>
    </location>
</feature>
<keyword evidence="3 5" id="KW-1133">Transmembrane helix</keyword>
<feature type="transmembrane region" description="Helical" evidence="5">
    <location>
        <begin position="20"/>
        <end position="45"/>
    </location>
</feature>
<dbReference type="EMBL" id="JAULSO010000002">
    <property type="protein sequence ID" value="KAK3689392.1"/>
    <property type="molecule type" value="Genomic_DNA"/>
</dbReference>
<dbReference type="SUPFAM" id="SSF103473">
    <property type="entry name" value="MFS general substrate transporter"/>
    <property type="match status" value="1"/>
</dbReference>
<feature type="transmembrane region" description="Helical" evidence="5">
    <location>
        <begin position="221"/>
        <end position="240"/>
    </location>
</feature>
<organism evidence="7 8">
    <name type="scientific">Podospora appendiculata</name>
    <dbReference type="NCBI Taxonomy" id="314037"/>
    <lineage>
        <taxon>Eukaryota</taxon>
        <taxon>Fungi</taxon>
        <taxon>Dikarya</taxon>
        <taxon>Ascomycota</taxon>
        <taxon>Pezizomycotina</taxon>
        <taxon>Sordariomycetes</taxon>
        <taxon>Sordariomycetidae</taxon>
        <taxon>Sordariales</taxon>
        <taxon>Podosporaceae</taxon>
        <taxon>Podospora</taxon>
    </lineage>
</organism>
<evidence type="ECO:0000256" key="1">
    <source>
        <dbReference type="ARBA" id="ARBA00004141"/>
    </source>
</evidence>
<evidence type="ECO:0000313" key="8">
    <source>
        <dbReference type="Proteomes" id="UP001270362"/>
    </source>
</evidence>
<keyword evidence="2 5" id="KW-0812">Transmembrane</keyword>
<dbReference type="InterPro" id="IPR036259">
    <property type="entry name" value="MFS_trans_sf"/>
</dbReference>
<reference evidence="7" key="1">
    <citation type="journal article" date="2023" name="Mol. Phylogenet. Evol.">
        <title>Genome-scale phylogeny and comparative genomics of the fungal order Sordariales.</title>
        <authorList>
            <person name="Hensen N."/>
            <person name="Bonometti L."/>
            <person name="Westerberg I."/>
            <person name="Brannstrom I.O."/>
            <person name="Guillou S."/>
            <person name="Cros-Aarteil S."/>
            <person name="Calhoun S."/>
            <person name="Haridas S."/>
            <person name="Kuo A."/>
            <person name="Mondo S."/>
            <person name="Pangilinan J."/>
            <person name="Riley R."/>
            <person name="LaButti K."/>
            <person name="Andreopoulos B."/>
            <person name="Lipzen A."/>
            <person name="Chen C."/>
            <person name="Yan M."/>
            <person name="Daum C."/>
            <person name="Ng V."/>
            <person name="Clum A."/>
            <person name="Steindorff A."/>
            <person name="Ohm R.A."/>
            <person name="Martin F."/>
            <person name="Silar P."/>
            <person name="Natvig D.O."/>
            <person name="Lalanne C."/>
            <person name="Gautier V."/>
            <person name="Ament-Velasquez S.L."/>
            <person name="Kruys A."/>
            <person name="Hutchinson M.I."/>
            <person name="Powell A.J."/>
            <person name="Barry K."/>
            <person name="Miller A.N."/>
            <person name="Grigoriev I.V."/>
            <person name="Debuchy R."/>
            <person name="Gladieux P."/>
            <person name="Hiltunen Thoren M."/>
            <person name="Johannesson H."/>
        </authorList>
    </citation>
    <scope>NUCLEOTIDE SEQUENCE</scope>
    <source>
        <strain evidence="7">CBS 314.62</strain>
    </source>
</reference>
<evidence type="ECO:0000259" key="6">
    <source>
        <dbReference type="PROSITE" id="PS50850"/>
    </source>
</evidence>
<comment type="caution">
    <text evidence="7">The sequence shown here is derived from an EMBL/GenBank/DDBJ whole genome shotgun (WGS) entry which is preliminary data.</text>
</comment>
<keyword evidence="4 5" id="KW-0472">Membrane</keyword>
<dbReference type="InterPro" id="IPR020846">
    <property type="entry name" value="MFS_dom"/>
</dbReference>
<dbReference type="GO" id="GO:0022857">
    <property type="term" value="F:transmembrane transporter activity"/>
    <property type="evidence" value="ECO:0007669"/>
    <property type="project" value="InterPro"/>
</dbReference>
<dbReference type="AlphaFoldDB" id="A0AAE0XBR3"/>
<dbReference type="Proteomes" id="UP001270362">
    <property type="component" value="Unassembled WGS sequence"/>
</dbReference>
<keyword evidence="8" id="KW-1185">Reference proteome</keyword>
<dbReference type="PANTHER" id="PTHR23501">
    <property type="entry name" value="MAJOR FACILITATOR SUPERFAMILY"/>
    <property type="match status" value="1"/>
</dbReference>
<evidence type="ECO:0000256" key="4">
    <source>
        <dbReference type="ARBA" id="ARBA00023136"/>
    </source>
</evidence>
<proteinExistence type="predicted"/>
<feature type="transmembrane region" description="Helical" evidence="5">
    <location>
        <begin position="88"/>
        <end position="113"/>
    </location>
</feature>
<dbReference type="InterPro" id="IPR011701">
    <property type="entry name" value="MFS"/>
</dbReference>
<feature type="transmembrane region" description="Helical" evidence="5">
    <location>
        <begin position="57"/>
        <end position="76"/>
    </location>
</feature>
<evidence type="ECO:0000256" key="2">
    <source>
        <dbReference type="ARBA" id="ARBA00022692"/>
    </source>
</evidence>
<dbReference type="PANTHER" id="PTHR23501:SF39">
    <property type="entry name" value="MULTIDRUG TRANSPORTER, PUTATIVE (AFU_ORTHOLOGUE AFUA_1G05010)-RELATED"/>
    <property type="match status" value="1"/>
</dbReference>
<dbReference type="GO" id="GO:0005886">
    <property type="term" value="C:plasma membrane"/>
    <property type="evidence" value="ECO:0007669"/>
    <property type="project" value="TreeGrafter"/>
</dbReference>
<gene>
    <name evidence="7" type="ORF">B0T22DRAFT_440871</name>
</gene>
<evidence type="ECO:0000313" key="7">
    <source>
        <dbReference type="EMBL" id="KAK3689392.1"/>
    </source>
</evidence>